<dbReference type="PANTHER" id="PTHR33112">
    <property type="entry name" value="DOMAIN PROTEIN, PUTATIVE-RELATED"/>
    <property type="match status" value="1"/>
</dbReference>
<evidence type="ECO:0000259" key="2">
    <source>
        <dbReference type="Pfam" id="PF06985"/>
    </source>
</evidence>
<proteinExistence type="predicted"/>
<evidence type="ECO:0000313" key="4">
    <source>
        <dbReference type="Proteomes" id="UP000265631"/>
    </source>
</evidence>
<dbReference type="AlphaFoldDB" id="A0A395M9A2"/>
<reference evidence="3 4" key="1">
    <citation type="journal article" date="2018" name="PLoS Pathog.">
        <title>Evolution of structural diversity of trichothecenes, a family of toxins produced by plant pathogenic and entomopathogenic fungi.</title>
        <authorList>
            <person name="Proctor R.H."/>
            <person name="McCormick S.P."/>
            <person name="Kim H.S."/>
            <person name="Cardoza R.E."/>
            <person name="Stanley A.M."/>
            <person name="Lindo L."/>
            <person name="Kelly A."/>
            <person name="Brown D.W."/>
            <person name="Lee T."/>
            <person name="Vaughan M.M."/>
            <person name="Alexander N.J."/>
            <person name="Busman M."/>
            <person name="Gutierrez S."/>
        </authorList>
    </citation>
    <scope>NUCLEOTIDE SEQUENCE [LARGE SCALE GENOMIC DNA]</scope>
    <source>
        <strain evidence="3 4">NRRL 13405</strain>
    </source>
</reference>
<evidence type="ECO:0000313" key="3">
    <source>
        <dbReference type="EMBL" id="RFN44400.1"/>
    </source>
</evidence>
<name>A0A395M9A2_9HYPO</name>
<dbReference type="EMBL" id="PXXK01000436">
    <property type="protein sequence ID" value="RFN44400.1"/>
    <property type="molecule type" value="Genomic_DNA"/>
</dbReference>
<protein>
    <submittedName>
        <fullName evidence="3">Het-domain-containing protein</fullName>
    </submittedName>
</protein>
<dbReference type="STRING" id="2594813.A0A395M9A2"/>
<sequence length="664" mass="75072">MPHAPAAETSPVTALTIRDWLSTCLSCHTTTCISSQHGAISNNGGLSKKESWRPSWLIDVQNRCVVRGTVEGEYYALSYTWADDSNERERLELLGNNIDSLTSANSLNQHIHQLSKAIVDAIELTAAIGTRYLWVDRLCIVQDDPHKATEFMDMDRIYSGAALTIVAAADFGLYLSPEDSIQTTEVKALRMKGRPAHKVVRTYYQALARSDWATRAWTYQEHILSRRAVFFLGYLVFWQCEGAVWDSDQLRPSQREAGDLHGKDTSDPSTSLFIRRMETPSWPDFSLYADLICPYNGRELSHQEDGLYACLGVLNRLQPAYPDGFIFGLPRVYLDHALLWQPLKCRYTSPDPPMENSCKLFDGCKGRTGPSTRRSTLPSWAWCGWQCFVDPKVFQAAMNINKPGPYREDASSSWRLKSTTNWECTSPDLEHADQQGEDLTQGPSPPSPNGKYLPLTSSLITAWTSCITLFPAATLEIRIKPYVTKRTAFMDSSVNPVLSEKPLNEMPKVVVLQDSIGRFSGLLRITDSTAVVAQGKMTIVAMSQGTASGKDLGDCFEEKVFRRSRYYNPKPFRAEYDENDHWVGSSQELSHRGEENYRVLAVGDYNEILELSKENYSDDEEYEFYNVLWVQHDENGIAYRAGCGRVMKEDWEINNPVRERIILG</sequence>
<gene>
    <name evidence="3" type="ORF">FIE12Z_11358</name>
</gene>
<organism evidence="3 4">
    <name type="scientific">Fusarium flagelliforme</name>
    <dbReference type="NCBI Taxonomy" id="2675880"/>
    <lineage>
        <taxon>Eukaryota</taxon>
        <taxon>Fungi</taxon>
        <taxon>Dikarya</taxon>
        <taxon>Ascomycota</taxon>
        <taxon>Pezizomycotina</taxon>
        <taxon>Sordariomycetes</taxon>
        <taxon>Hypocreomycetidae</taxon>
        <taxon>Hypocreales</taxon>
        <taxon>Nectriaceae</taxon>
        <taxon>Fusarium</taxon>
        <taxon>Fusarium incarnatum-equiseti species complex</taxon>
    </lineage>
</organism>
<feature type="region of interest" description="Disordered" evidence="1">
    <location>
        <begin position="425"/>
        <end position="451"/>
    </location>
</feature>
<comment type="caution">
    <text evidence="3">The sequence shown here is derived from an EMBL/GenBank/DDBJ whole genome shotgun (WGS) entry which is preliminary data.</text>
</comment>
<keyword evidence="4" id="KW-1185">Reference proteome</keyword>
<dbReference type="InterPro" id="IPR010730">
    <property type="entry name" value="HET"/>
</dbReference>
<feature type="domain" description="Heterokaryon incompatibility" evidence="2">
    <location>
        <begin position="74"/>
        <end position="221"/>
    </location>
</feature>
<dbReference type="Pfam" id="PF06985">
    <property type="entry name" value="HET"/>
    <property type="match status" value="1"/>
</dbReference>
<accession>A0A395M9A2</accession>
<evidence type="ECO:0000256" key="1">
    <source>
        <dbReference type="SAM" id="MobiDB-lite"/>
    </source>
</evidence>
<dbReference type="PANTHER" id="PTHR33112:SF12">
    <property type="entry name" value="HETEROKARYON INCOMPATIBILITY DOMAIN-CONTAINING PROTEIN"/>
    <property type="match status" value="1"/>
</dbReference>
<dbReference type="Proteomes" id="UP000265631">
    <property type="component" value="Unassembled WGS sequence"/>
</dbReference>